<name>A0A165DWP8_EXIGL</name>
<feature type="region of interest" description="Disordered" evidence="1">
    <location>
        <begin position="214"/>
        <end position="275"/>
    </location>
</feature>
<sequence length="539" mass="56535">MASHIAPAPLSERIAKLQGKTTTASPPSRTPSPGGSLAASDSPLARAGTLRDKIARFEKKGGVPIPRGSFGLGAPPAHTAAPQRKGELYGIRVPELGKGSSTVLPTPSHSRRTSYADGEDFESAGESNSRSPSPAFGLRTRTISNTSNGGGANPSYRRTMHFPGELSDKVRALRHASSIPSLADQIDFAALQRGEDVPPVPALMPAHIIHESATGKSALDTDGDAPSRPLSPSGLHDEPVRSETAPSQPTTEADALHSAETPTSAVQEEDDSQELIVPALAVPAVIVEEVDVKTPLPDPEYNSAPPLSPESRPNSPGSPSLSDTTAQAASTNTVHDVSDSVGAPASPTHSSPSSKKLHLKFSAPDLINDDFPTPSAILTPNTIDAFPAPPSTVPRKSSPPAEGGRSRRSQAIKDSRASADVISLDDDEQDDDIPPPPPPKDDVYNSEASLSRGRTPSRSNLVSAQPTQPPELSHVRADTSSEHSSAPPQTPPPTQSPPSTVRRAVSPRKTLVVPNWWEDDEDQEVDGGWAQVTGVIHTR</sequence>
<feature type="compositionally biased region" description="Polar residues" evidence="1">
    <location>
        <begin position="446"/>
        <end position="466"/>
    </location>
</feature>
<dbReference type="OrthoDB" id="3237291at2759"/>
<evidence type="ECO:0000313" key="3">
    <source>
        <dbReference type="Proteomes" id="UP000077266"/>
    </source>
</evidence>
<dbReference type="EMBL" id="KV426185">
    <property type="protein sequence ID" value="KZV85536.1"/>
    <property type="molecule type" value="Genomic_DNA"/>
</dbReference>
<accession>A0A165DWP8</accession>
<feature type="compositionally biased region" description="Basic and acidic residues" evidence="1">
    <location>
        <begin position="49"/>
        <end position="61"/>
    </location>
</feature>
<feature type="region of interest" description="Disordered" evidence="1">
    <location>
        <begin position="291"/>
        <end position="508"/>
    </location>
</feature>
<dbReference type="STRING" id="1314781.A0A165DWP8"/>
<gene>
    <name evidence="2" type="ORF">EXIGLDRAFT_254979</name>
</gene>
<reference evidence="2 3" key="1">
    <citation type="journal article" date="2016" name="Mol. Biol. Evol.">
        <title>Comparative Genomics of Early-Diverging Mushroom-Forming Fungi Provides Insights into the Origins of Lignocellulose Decay Capabilities.</title>
        <authorList>
            <person name="Nagy L.G."/>
            <person name="Riley R."/>
            <person name="Tritt A."/>
            <person name="Adam C."/>
            <person name="Daum C."/>
            <person name="Floudas D."/>
            <person name="Sun H."/>
            <person name="Yadav J.S."/>
            <person name="Pangilinan J."/>
            <person name="Larsson K.H."/>
            <person name="Matsuura K."/>
            <person name="Barry K."/>
            <person name="Labutti K."/>
            <person name="Kuo R."/>
            <person name="Ohm R.A."/>
            <person name="Bhattacharya S.S."/>
            <person name="Shirouzu T."/>
            <person name="Yoshinaga Y."/>
            <person name="Martin F.M."/>
            <person name="Grigoriev I.V."/>
            <person name="Hibbett D.S."/>
        </authorList>
    </citation>
    <scope>NUCLEOTIDE SEQUENCE [LARGE SCALE GENOMIC DNA]</scope>
    <source>
        <strain evidence="2 3">HHB12029</strain>
    </source>
</reference>
<proteinExistence type="predicted"/>
<organism evidence="2 3">
    <name type="scientific">Exidia glandulosa HHB12029</name>
    <dbReference type="NCBI Taxonomy" id="1314781"/>
    <lineage>
        <taxon>Eukaryota</taxon>
        <taxon>Fungi</taxon>
        <taxon>Dikarya</taxon>
        <taxon>Basidiomycota</taxon>
        <taxon>Agaricomycotina</taxon>
        <taxon>Agaricomycetes</taxon>
        <taxon>Auriculariales</taxon>
        <taxon>Exidiaceae</taxon>
        <taxon>Exidia</taxon>
    </lineage>
</organism>
<feature type="region of interest" description="Disordered" evidence="1">
    <location>
        <begin position="1"/>
        <end position="161"/>
    </location>
</feature>
<dbReference type="InParanoid" id="A0A165DWP8"/>
<feature type="compositionally biased region" description="Low complexity" evidence="1">
    <location>
        <begin position="21"/>
        <end position="36"/>
    </location>
</feature>
<keyword evidence="3" id="KW-1185">Reference proteome</keyword>
<dbReference type="Proteomes" id="UP000077266">
    <property type="component" value="Unassembled WGS sequence"/>
</dbReference>
<feature type="compositionally biased region" description="Polar residues" evidence="1">
    <location>
        <begin position="99"/>
        <end position="108"/>
    </location>
</feature>
<feature type="compositionally biased region" description="Polar residues" evidence="1">
    <location>
        <begin position="311"/>
        <end position="335"/>
    </location>
</feature>
<feature type="compositionally biased region" description="Low complexity" evidence="1">
    <location>
        <begin position="343"/>
        <end position="354"/>
    </location>
</feature>
<protein>
    <submittedName>
        <fullName evidence="2">Uncharacterized protein</fullName>
    </submittedName>
</protein>
<evidence type="ECO:0000313" key="2">
    <source>
        <dbReference type="EMBL" id="KZV85536.1"/>
    </source>
</evidence>
<evidence type="ECO:0000256" key="1">
    <source>
        <dbReference type="SAM" id="MobiDB-lite"/>
    </source>
</evidence>
<dbReference type="AlphaFoldDB" id="A0A165DWP8"/>
<feature type="compositionally biased region" description="Acidic residues" evidence="1">
    <location>
        <begin position="423"/>
        <end position="433"/>
    </location>
</feature>